<dbReference type="OrthoDB" id="9896663at2"/>
<dbReference type="RefSeq" id="WP_072890150.1">
    <property type="nucleotide sequence ID" value="NZ_FRAE01000069.1"/>
</dbReference>
<proteinExistence type="predicted"/>
<keyword evidence="3" id="KW-1185">Reference proteome</keyword>
<dbReference type="Proteomes" id="UP000242497">
    <property type="component" value="Unassembled WGS sequence"/>
</dbReference>
<evidence type="ECO:0000313" key="2">
    <source>
        <dbReference type="EMBL" id="SHK42026.1"/>
    </source>
</evidence>
<dbReference type="EMBL" id="FRAE01000069">
    <property type="protein sequence ID" value="SHK42026.1"/>
    <property type="molecule type" value="Genomic_DNA"/>
</dbReference>
<evidence type="ECO:0000313" key="3">
    <source>
        <dbReference type="Proteomes" id="UP000242497"/>
    </source>
</evidence>
<accession>A0A1M6SBE0</accession>
<feature type="region of interest" description="Disordered" evidence="1">
    <location>
        <begin position="1"/>
        <end position="24"/>
    </location>
</feature>
<sequence length="278" mass="31932">MNINSIRPSNSYSLNNSKTNKDNNISFNETLNKEIKNTQNDIVSKQPINSNELSMNNKIITYNKNRELLFNTESKNTLNKHSIENDNFGPELYNSESYYRYTIRDTGEKVFDLTEMADKFENKLAFPDVEVTKHNFKDGEATTFNAYFIKPGDSNELTRVNVDIKDFEYSVPMDEEKFKNTVGKAMMLIDKKLSLIHKLGDVVPEDIGTPDFQYNKSTGELDFNPLIDSMKNSLKSRINGTYPEGNESINYSVDEQTLQNLLKEFEDFVLKIGLGSEE</sequence>
<gene>
    <name evidence="2" type="ORF">SAMN02744037_02306</name>
</gene>
<evidence type="ECO:0000256" key="1">
    <source>
        <dbReference type="SAM" id="MobiDB-lite"/>
    </source>
</evidence>
<organism evidence="2 3">
    <name type="scientific">Tepidibacter formicigenes DSM 15518</name>
    <dbReference type="NCBI Taxonomy" id="1123349"/>
    <lineage>
        <taxon>Bacteria</taxon>
        <taxon>Bacillati</taxon>
        <taxon>Bacillota</taxon>
        <taxon>Clostridia</taxon>
        <taxon>Peptostreptococcales</taxon>
        <taxon>Peptostreptococcaceae</taxon>
        <taxon>Tepidibacter</taxon>
    </lineage>
</organism>
<reference evidence="3" key="1">
    <citation type="submission" date="2016-11" db="EMBL/GenBank/DDBJ databases">
        <authorList>
            <person name="Varghese N."/>
            <person name="Submissions S."/>
        </authorList>
    </citation>
    <scope>NUCLEOTIDE SEQUENCE [LARGE SCALE GENOMIC DNA]</scope>
    <source>
        <strain evidence="3">DSM 15518</strain>
    </source>
</reference>
<protein>
    <submittedName>
        <fullName evidence="2">Uncharacterized protein</fullName>
    </submittedName>
</protein>
<dbReference type="AlphaFoldDB" id="A0A1M6SBE0"/>
<name>A0A1M6SBE0_9FIRM</name>